<dbReference type="InterPro" id="IPR023772">
    <property type="entry name" value="DNA-bd_HTH_TetR-type_CS"/>
</dbReference>
<reference evidence="5" key="2">
    <citation type="submission" date="2020-09" db="EMBL/GenBank/DDBJ databases">
        <authorList>
            <person name="Sun Q."/>
            <person name="Ohkuma M."/>
        </authorList>
    </citation>
    <scope>NUCLEOTIDE SEQUENCE</scope>
    <source>
        <strain evidence="5">JCM 13064</strain>
    </source>
</reference>
<dbReference type="PANTHER" id="PTHR30055">
    <property type="entry name" value="HTH-TYPE TRANSCRIPTIONAL REGULATOR RUTR"/>
    <property type="match status" value="1"/>
</dbReference>
<dbReference type="SUPFAM" id="SSF48498">
    <property type="entry name" value="Tetracyclin repressor-like, C-terminal domain"/>
    <property type="match status" value="1"/>
</dbReference>
<dbReference type="PROSITE" id="PS01081">
    <property type="entry name" value="HTH_TETR_1"/>
    <property type="match status" value="1"/>
</dbReference>
<dbReference type="InterPro" id="IPR036271">
    <property type="entry name" value="Tet_transcr_reg_TetR-rel_C_sf"/>
</dbReference>
<name>A0A917VP62_9ACTN</name>
<protein>
    <submittedName>
        <fullName evidence="5">TetR family transcriptional regulator</fullName>
    </submittedName>
</protein>
<proteinExistence type="predicted"/>
<dbReference type="PANTHER" id="PTHR30055:SF146">
    <property type="entry name" value="HTH-TYPE TRANSCRIPTIONAL DUAL REGULATOR CECR"/>
    <property type="match status" value="1"/>
</dbReference>
<dbReference type="AlphaFoldDB" id="A0A917VP62"/>
<keyword evidence="6" id="KW-1185">Reference proteome</keyword>
<evidence type="ECO:0000313" key="6">
    <source>
        <dbReference type="Proteomes" id="UP000645217"/>
    </source>
</evidence>
<dbReference type="EMBL" id="BMNT01000028">
    <property type="protein sequence ID" value="GGL01004.1"/>
    <property type="molecule type" value="Genomic_DNA"/>
</dbReference>
<evidence type="ECO:0000256" key="3">
    <source>
        <dbReference type="SAM" id="MobiDB-lite"/>
    </source>
</evidence>
<dbReference type="InterPro" id="IPR050109">
    <property type="entry name" value="HTH-type_TetR-like_transc_reg"/>
</dbReference>
<dbReference type="InterPro" id="IPR001647">
    <property type="entry name" value="HTH_TetR"/>
</dbReference>
<feature type="region of interest" description="Disordered" evidence="3">
    <location>
        <begin position="1"/>
        <end position="25"/>
    </location>
</feature>
<reference evidence="5" key="1">
    <citation type="journal article" date="2014" name="Int. J. Syst. Evol. Microbiol.">
        <title>Complete genome sequence of Corynebacterium casei LMG S-19264T (=DSM 44701T), isolated from a smear-ripened cheese.</title>
        <authorList>
            <consortium name="US DOE Joint Genome Institute (JGI-PGF)"/>
            <person name="Walter F."/>
            <person name="Albersmeier A."/>
            <person name="Kalinowski J."/>
            <person name="Ruckert C."/>
        </authorList>
    </citation>
    <scope>NUCLEOTIDE SEQUENCE</scope>
    <source>
        <strain evidence="5">JCM 13064</strain>
    </source>
</reference>
<dbReference type="InterPro" id="IPR009057">
    <property type="entry name" value="Homeodomain-like_sf"/>
</dbReference>
<comment type="caution">
    <text evidence="5">The sequence shown here is derived from an EMBL/GenBank/DDBJ whole genome shotgun (WGS) entry which is preliminary data.</text>
</comment>
<dbReference type="InterPro" id="IPR041673">
    <property type="entry name" value="TetR_C_23"/>
</dbReference>
<gene>
    <name evidence="5" type="ORF">GCM10007964_48880</name>
</gene>
<organism evidence="5 6">
    <name type="scientific">Sphaerisporangium melleum</name>
    <dbReference type="NCBI Taxonomy" id="321316"/>
    <lineage>
        <taxon>Bacteria</taxon>
        <taxon>Bacillati</taxon>
        <taxon>Actinomycetota</taxon>
        <taxon>Actinomycetes</taxon>
        <taxon>Streptosporangiales</taxon>
        <taxon>Streptosporangiaceae</taxon>
        <taxon>Sphaerisporangium</taxon>
    </lineage>
</organism>
<dbReference type="GO" id="GO:0000976">
    <property type="term" value="F:transcription cis-regulatory region binding"/>
    <property type="evidence" value="ECO:0007669"/>
    <property type="project" value="TreeGrafter"/>
</dbReference>
<sequence length="236" mass="26385">MTMGRSGPYSGHVAESAPRARGGEKTREVIVETALRLFRERGYEATTMRAIAAEAGVSVGNAYYYFSSKEQLVQAYYDRAQCEHEAACRELLVTERRFAARLSGVLRAWVQVSEPYHAFAVKFFKHASEPSNPLSPFSGESAPAREAAIAIYREVVEGSADRIDAELRKELPELLWLSSMGVVLFWVHDTSPGCERTYRLIEVMVPLIDRLVGLSHLPGLRGVTKDFITAMRELRA</sequence>
<evidence type="ECO:0000256" key="2">
    <source>
        <dbReference type="PROSITE-ProRule" id="PRU00335"/>
    </source>
</evidence>
<feature type="DNA-binding region" description="H-T-H motif" evidence="2">
    <location>
        <begin position="47"/>
        <end position="66"/>
    </location>
</feature>
<keyword evidence="1 2" id="KW-0238">DNA-binding</keyword>
<dbReference type="PROSITE" id="PS50977">
    <property type="entry name" value="HTH_TETR_2"/>
    <property type="match status" value="1"/>
</dbReference>
<dbReference type="Pfam" id="PF17931">
    <property type="entry name" value="TetR_C_23"/>
    <property type="match status" value="1"/>
</dbReference>
<dbReference type="SUPFAM" id="SSF46689">
    <property type="entry name" value="Homeodomain-like"/>
    <property type="match status" value="1"/>
</dbReference>
<dbReference type="Gene3D" id="1.10.357.10">
    <property type="entry name" value="Tetracycline Repressor, domain 2"/>
    <property type="match status" value="1"/>
</dbReference>
<evidence type="ECO:0000259" key="4">
    <source>
        <dbReference type="PROSITE" id="PS50977"/>
    </source>
</evidence>
<feature type="domain" description="HTH tetR-type" evidence="4">
    <location>
        <begin position="24"/>
        <end position="84"/>
    </location>
</feature>
<dbReference type="Pfam" id="PF00440">
    <property type="entry name" value="TetR_N"/>
    <property type="match status" value="1"/>
</dbReference>
<dbReference type="Proteomes" id="UP000645217">
    <property type="component" value="Unassembled WGS sequence"/>
</dbReference>
<dbReference type="PRINTS" id="PR00455">
    <property type="entry name" value="HTHTETR"/>
</dbReference>
<evidence type="ECO:0000313" key="5">
    <source>
        <dbReference type="EMBL" id="GGL01004.1"/>
    </source>
</evidence>
<dbReference type="GO" id="GO:0003700">
    <property type="term" value="F:DNA-binding transcription factor activity"/>
    <property type="evidence" value="ECO:0007669"/>
    <property type="project" value="TreeGrafter"/>
</dbReference>
<accession>A0A917VP62</accession>
<evidence type="ECO:0000256" key="1">
    <source>
        <dbReference type="ARBA" id="ARBA00023125"/>
    </source>
</evidence>